<keyword evidence="3" id="KW-0418">Kinase</keyword>
<evidence type="ECO:0000256" key="5">
    <source>
        <dbReference type="SAM" id="MobiDB-lite"/>
    </source>
</evidence>
<evidence type="ECO:0000256" key="3">
    <source>
        <dbReference type="ARBA" id="ARBA00022777"/>
    </source>
</evidence>
<dbReference type="CDD" id="cd04515">
    <property type="entry name" value="Alpha_kinase"/>
    <property type="match status" value="1"/>
</dbReference>
<dbReference type="OrthoDB" id="430683at2759"/>
<dbReference type="PROSITE" id="PS51158">
    <property type="entry name" value="ALPHA_KINASE"/>
    <property type="match status" value="1"/>
</dbReference>
<evidence type="ECO:0000313" key="8">
    <source>
        <dbReference type="Proteomes" id="UP000683925"/>
    </source>
</evidence>
<keyword evidence="8" id="KW-1185">Reference proteome</keyword>
<keyword evidence="2" id="KW-0808">Transferase</keyword>
<evidence type="ECO:0000313" key="7">
    <source>
        <dbReference type="EMBL" id="CAD8164784.1"/>
    </source>
</evidence>
<dbReference type="SMART" id="SM00811">
    <property type="entry name" value="Alpha_kinase"/>
    <property type="match status" value="1"/>
</dbReference>
<dbReference type="Pfam" id="PF02816">
    <property type="entry name" value="Alpha_kinase"/>
    <property type="match status" value="1"/>
</dbReference>
<dbReference type="InterPro" id="IPR004166">
    <property type="entry name" value="a-kinase_dom"/>
</dbReference>
<dbReference type="AlphaFoldDB" id="A0A8S1UK86"/>
<evidence type="ECO:0000256" key="4">
    <source>
        <dbReference type="SAM" id="Coils"/>
    </source>
</evidence>
<dbReference type="EMBL" id="CAJJDP010000045">
    <property type="protein sequence ID" value="CAD8164784.1"/>
    <property type="molecule type" value="Genomic_DNA"/>
</dbReference>
<accession>A0A8S1UK86</accession>
<feature type="coiled-coil region" evidence="4">
    <location>
        <begin position="258"/>
        <end position="493"/>
    </location>
</feature>
<dbReference type="PANTHER" id="PTHR47763">
    <property type="entry name" value="ALPHA-PROTEIN KINASE VWKA"/>
    <property type="match status" value="1"/>
</dbReference>
<feature type="domain" description="Alpha-type protein kinase" evidence="6">
    <location>
        <begin position="864"/>
        <end position="1085"/>
    </location>
</feature>
<feature type="region of interest" description="Disordered" evidence="5">
    <location>
        <begin position="540"/>
        <end position="562"/>
    </location>
</feature>
<organism evidence="7 8">
    <name type="scientific">Paramecium octaurelia</name>
    <dbReference type="NCBI Taxonomy" id="43137"/>
    <lineage>
        <taxon>Eukaryota</taxon>
        <taxon>Sar</taxon>
        <taxon>Alveolata</taxon>
        <taxon>Ciliophora</taxon>
        <taxon>Intramacronucleata</taxon>
        <taxon>Oligohymenophorea</taxon>
        <taxon>Peniculida</taxon>
        <taxon>Parameciidae</taxon>
        <taxon>Paramecium</taxon>
    </lineage>
</organism>
<dbReference type="GO" id="GO:0004674">
    <property type="term" value="F:protein serine/threonine kinase activity"/>
    <property type="evidence" value="ECO:0007669"/>
    <property type="project" value="UniProtKB-KW"/>
</dbReference>
<reference evidence="7" key="1">
    <citation type="submission" date="2021-01" db="EMBL/GenBank/DDBJ databases">
        <authorList>
            <consortium name="Genoscope - CEA"/>
            <person name="William W."/>
        </authorList>
    </citation>
    <scope>NUCLEOTIDE SEQUENCE</scope>
</reference>
<proteinExistence type="predicted"/>
<evidence type="ECO:0000256" key="1">
    <source>
        <dbReference type="ARBA" id="ARBA00022527"/>
    </source>
</evidence>
<sequence>MQLQVHHDGQDFSIQCANSQIYGQQVYEQISNKLNLHLDSFDLQICSELGNKTLVHHQTLAQQNITNQQLTSLLVQVKQQQRYTSENTFVNSNKQFQGFQPPANNLGLISGPIQFNDQMLGNVQKQNQFPFQNQDPFNHSGQLMQNPALGGLGSNPPFLPQILQQGPQFTPNQNQFPPVPMNNNQLSSAPHQNTMGSPGVMVTNDQLNASTSAFPIPTAYQGPQFPINSQYPVIASINPPQFQLPKPTLNSQGIKQPDKQIEKLKENYEEQIDSLKETIRRLENQINQLKKENQKLKADNEEELFLQKQGHTNELNKFQDAANYTNQQNQTKVRQLNAEIEDLKESLHQVESDYNRYKQQCLRQTGTNNQEAFAQFQSQIEELRARNTQLTRQSREKDQKISNLEYEIEQLKKQLERRIDNKQQINQSNQHEELAKLIREQSAKLQMLNSKVDELEHKAFVEQKKREDREKEIGKLKETVSNLETQIELQSIEIKHDKNIIQYIQEEANKNSNGNTRASFIPNLSQEVQRLQENTQREINERKKQEEEKKQNELQKQREQDEVRRQVIIARDQQAKIEKQKKACKLREAIMNSQGILQVGLLVDVTGSMDEYKDATMNMIQKTMGCIKNQTNRDCEWGAVCYQDFAELKQRGQYMQHHFTKDSNTMISFLKKIACDGGDDGAEDLRNGIKQMINNLKWEKYFKIALLICDAPCHGRKWAGKVLDDYPDEDLEDALQLLINKNIVLIGIEFSQNTDVMFAQMKNFYAKQNKQQMLIIVDLKNRKPDQIQDQLINIISEASISITEVNQQGTKTKKQNQKKDGAFEALFKLLPDPTKFNLDPKITTIETKFKVFRVEINQQAFERNISSIFKIKVPEDYTVTLESEWNCIRTLKPFAFGQLKEVYLMKKLNSQEEVYVIKMPIGGQTYKTRNEAILECRSHLISKSLMQKFMLDLNDKGFQDIQIKYSDFLILQEHDTSFWIAERFFKGDFVKFNNNYGYINPNNTLLNNIAQVFSYYTYHISEFQYLICDVQGVGCNFTDPAINTSEGNLDETDLGQEGIGQYIISFEKDKQTRYQKYLDMLELKD</sequence>
<name>A0A8S1UK86_PAROT</name>
<keyword evidence="4" id="KW-0175">Coiled coil</keyword>
<dbReference type="InterPro" id="IPR052969">
    <property type="entry name" value="Thr-specific_kinase-like"/>
</dbReference>
<protein>
    <recommendedName>
        <fullName evidence="6">Alpha-type protein kinase domain-containing protein</fullName>
    </recommendedName>
</protein>
<dbReference type="GO" id="GO:0005737">
    <property type="term" value="C:cytoplasm"/>
    <property type="evidence" value="ECO:0007669"/>
    <property type="project" value="TreeGrafter"/>
</dbReference>
<gene>
    <name evidence="7" type="ORF">POCTA_138.1.T0450229</name>
</gene>
<comment type="caution">
    <text evidence="7">The sequence shown here is derived from an EMBL/GenBank/DDBJ whole genome shotgun (WGS) entry which is preliminary data.</text>
</comment>
<dbReference type="Proteomes" id="UP000683925">
    <property type="component" value="Unassembled WGS sequence"/>
</dbReference>
<evidence type="ECO:0000256" key="2">
    <source>
        <dbReference type="ARBA" id="ARBA00022679"/>
    </source>
</evidence>
<dbReference type="PANTHER" id="PTHR47763:SF1">
    <property type="entry name" value="DUF659 DOMAIN-CONTAINING PROTEIN"/>
    <property type="match status" value="1"/>
</dbReference>
<dbReference type="OMA" id="CEWGAVC"/>
<keyword evidence="1" id="KW-0723">Serine/threonine-protein kinase</keyword>
<dbReference type="GO" id="GO:0005524">
    <property type="term" value="F:ATP binding"/>
    <property type="evidence" value="ECO:0007669"/>
    <property type="project" value="InterPro"/>
</dbReference>
<evidence type="ECO:0000259" key="6">
    <source>
        <dbReference type="PROSITE" id="PS51158"/>
    </source>
</evidence>